<dbReference type="GO" id="GO:0005886">
    <property type="term" value="C:plasma membrane"/>
    <property type="evidence" value="ECO:0007669"/>
    <property type="project" value="TreeGrafter"/>
</dbReference>
<dbReference type="PROSITE" id="PS50042">
    <property type="entry name" value="CNMP_BINDING_3"/>
    <property type="match status" value="1"/>
</dbReference>
<accession>U4UIL2</accession>
<organism evidence="10 11">
    <name type="scientific">Dendroctonus ponderosae</name>
    <name type="common">Mountain pine beetle</name>
    <dbReference type="NCBI Taxonomy" id="77166"/>
    <lineage>
        <taxon>Eukaryota</taxon>
        <taxon>Metazoa</taxon>
        <taxon>Ecdysozoa</taxon>
        <taxon>Arthropoda</taxon>
        <taxon>Hexapoda</taxon>
        <taxon>Insecta</taxon>
        <taxon>Pterygota</taxon>
        <taxon>Neoptera</taxon>
        <taxon>Endopterygota</taxon>
        <taxon>Coleoptera</taxon>
        <taxon>Polyphaga</taxon>
        <taxon>Cucujiformia</taxon>
        <taxon>Curculionidae</taxon>
        <taxon>Scolytinae</taxon>
        <taxon>Dendroctonus</taxon>
    </lineage>
</organism>
<dbReference type="SUPFAM" id="SSF51206">
    <property type="entry name" value="cAMP-binding domain-like"/>
    <property type="match status" value="1"/>
</dbReference>
<dbReference type="GO" id="GO:0017071">
    <property type="term" value="C:intracellular cyclic nucleotide activated cation channel complex"/>
    <property type="evidence" value="ECO:0007669"/>
    <property type="project" value="TreeGrafter"/>
</dbReference>
<dbReference type="OrthoDB" id="421226at2759"/>
<dbReference type="FunFam" id="1.10.287.630:FF:000001">
    <property type="entry name" value="Cyclic nucleotide-gated channel alpha 3"/>
    <property type="match status" value="1"/>
</dbReference>
<evidence type="ECO:0000313" key="11">
    <source>
        <dbReference type="Proteomes" id="UP000030742"/>
    </source>
</evidence>
<dbReference type="Pfam" id="PF00027">
    <property type="entry name" value="cNMP_binding"/>
    <property type="match status" value="1"/>
</dbReference>
<dbReference type="Gene3D" id="2.60.120.10">
    <property type="entry name" value="Jelly Rolls"/>
    <property type="match status" value="1"/>
</dbReference>
<keyword evidence="3" id="KW-0812">Transmembrane</keyword>
<keyword evidence="2" id="KW-0813">Transport</keyword>
<dbReference type="InterPro" id="IPR018488">
    <property type="entry name" value="cNMP-bd_CS"/>
</dbReference>
<feature type="domain" description="Cyclic nucleotide-binding" evidence="9">
    <location>
        <begin position="115"/>
        <end position="190"/>
    </location>
</feature>
<dbReference type="EMBL" id="KB632316">
    <property type="protein sequence ID" value="ERL92243.1"/>
    <property type="molecule type" value="Genomic_DNA"/>
</dbReference>
<name>U4UIL2_DENPD</name>
<keyword evidence="7" id="KW-1071">Ligand-gated ion channel</keyword>
<dbReference type="GO" id="GO:0044877">
    <property type="term" value="F:protein-containing complex binding"/>
    <property type="evidence" value="ECO:0007669"/>
    <property type="project" value="TreeGrafter"/>
</dbReference>
<dbReference type="InterPro" id="IPR014710">
    <property type="entry name" value="RmlC-like_jellyroll"/>
</dbReference>
<dbReference type="InterPro" id="IPR018490">
    <property type="entry name" value="cNMP-bd_dom_sf"/>
</dbReference>
<evidence type="ECO:0000256" key="6">
    <source>
        <dbReference type="ARBA" id="ARBA00023136"/>
    </source>
</evidence>
<dbReference type="GO" id="GO:0005223">
    <property type="term" value="F:intracellularly cGMP-activated cation channel activity"/>
    <property type="evidence" value="ECO:0007669"/>
    <property type="project" value="TreeGrafter"/>
</dbReference>
<dbReference type="SMART" id="SM00100">
    <property type="entry name" value="cNMP"/>
    <property type="match status" value="1"/>
</dbReference>
<dbReference type="Proteomes" id="UP000030742">
    <property type="component" value="Unassembled WGS sequence"/>
</dbReference>
<reference evidence="10 11" key="1">
    <citation type="journal article" date="2013" name="Genome Biol.">
        <title>Draft genome of the mountain pine beetle, Dendroctonus ponderosae Hopkins, a major forest pest.</title>
        <authorList>
            <person name="Keeling C.I."/>
            <person name="Yuen M.M."/>
            <person name="Liao N.Y."/>
            <person name="Docking T.R."/>
            <person name="Chan S.K."/>
            <person name="Taylor G.A."/>
            <person name="Palmquist D.L."/>
            <person name="Jackman S.D."/>
            <person name="Nguyen A."/>
            <person name="Li M."/>
            <person name="Henderson H."/>
            <person name="Janes J.K."/>
            <person name="Zhao Y."/>
            <person name="Pandoh P."/>
            <person name="Moore R."/>
            <person name="Sperling F.A."/>
            <person name="Huber D.P."/>
            <person name="Birol I."/>
            <person name="Jones S.J."/>
            <person name="Bohlmann J."/>
        </authorList>
    </citation>
    <scope>NUCLEOTIDE SEQUENCE</scope>
</reference>
<evidence type="ECO:0000256" key="1">
    <source>
        <dbReference type="ARBA" id="ARBA00004141"/>
    </source>
</evidence>
<dbReference type="InterPro" id="IPR050866">
    <property type="entry name" value="CNG_cation_channel"/>
</dbReference>
<evidence type="ECO:0000259" key="9">
    <source>
        <dbReference type="PROSITE" id="PS50042"/>
    </source>
</evidence>
<proteinExistence type="predicted"/>
<dbReference type="CDD" id="cd00038">
    <property type="entry name" value="CAP_ED"/>
    <property type="match status" value="1"/>
</dbReference>
<evidence type="ECO:0000256" key="5">
    <source>
        <dbReference type="ARBA" id="ARBA00023065"/>
    </source>
</evidence>
<evidence type="ECO:0000256" key="7">
    <source>
        <dbReference type="ARBA" id="ARBA00023286"/>
    </source>
</evidence>
<keyword evidence="6" id="KW-0472">Membrane</keyword>
<dbReference type="PANTHER" id="PTHR45638:SF4">
    <property type="entry name" value="CYCLIC NUCLEOTIDE-BINDING DOMAIN-CONTAINING PROTEIN"/>
    <property type="match status" value="1"/>
</dbReference>
<dbReference type="STRING" id="77166.U4UIL2"/>
<keyword evidence="5" id="KW-0406">Ion transport</keyword>
<dbReference type="Gene3D" id="1.10.287.630">
    <property type="entry name" value="Helix hairpin bin"/>
    <property type="match status" value="1"/>
</dbReference>
<dbReference type="PROSITE" id="PS00888">
    <property type="entry name" value="CNMP_BINDING_1"/>
    <property type="match status" value="1"/>
</dbReference>
<dbReference type="PANTHER" id="PTHR45638">
    <property type="entry name" value="CYCLIC NUCLEOTIDE-GATED CATION CHANNEL SUBUNIT A"/>
    <property type="match status" value="1"/>
</dbReference>
<keyword evidence="8" id="KW-0407">Ion channel</keyword>
<dbReference type="GO" id="GO:0030553">
    <property type="term" value="F:cGMP binding"/>
    <property type="evidence" value="ECO:0007669"/>
    <property type="project" value="TreeGrafter"/>
</dbReference>
<protein>
    <recommendedName>
        <fullName evidence="9">Cyclic nucleotide-binding domain-containing protein</fullName>
    </recommendedName>
</protein>
<dbReference type="GO" id="GO:0005222">
    <property type="term" value="F:intracellularly cAMP-activated cation channel activity"/>
    <property type="evidence" value="ECO:0007669"/>
    <property type="project" value="TreeGrafter"/>
</dbReference>
<sequence>MFYGAFIKTLQSQAAGCKDALQFHNFLIQSKRSCKVCCQKALKVSLSTKLDGVKTYMRMRRVPSHLQVKVIKWFDYLWLTQKCSDEERAVSCLPDKLKAEIAINVHLDTLKRVEIFQNTEAGFLCELVLRLRPVLFSPGDYICRKGEVGKEMYIVNRGRLQVVADNGRNVLATLKAGSYFGEISILNMGTAGKWLGKYRRQARSDTGKTATFRISFHFSLSSVLLDGCWQPRTTDA</sequence>
<evidence type="ECO:0000313" key="10">
    <source>
        <dbReference type="EMBL" id="ERL92243.1"/>
    </source>
</evidence>
<gene>
    <name evidence="10" type="ORF">D910_09560</name>
</gene>
<evidence type="ECO:0000256" key="8">
    <source>
        <dbReference type="ARBA" id="ARBA00023303"/>
    </source>
</evidence>
<dbReference type="AlphaFoldDB" id="U4UIL2"/>
<dbReference type="PRINTS" id="PR00103">
    <property type="entry name" value="CAMPKINASE"/>
</dbReference>
<dbReference type="InterPro" id="IPR000595">
    <property type="entry name" value="cNMP-bd_dom"/>
</dbReference>
<evidence type="ECO:0000256" key="4">
    <source>
        <dbReference type="ARBA" id="ARBA00022989"/>
    </source>
</evidence>
<evidence type="ECO:0000256" key="3">
    <source>
        <dbReference type="ARBA" id="ARBA00022692"/>
    </source>
</evidence>
<keyword evidence="4" id="KW-1133">Transmembrane helix</keyword>
<comment type="subcellular location">
    <subcellularLocation>
        <location evidence="1">Membrane</location>
        <topology evidence="1">Multi-pass membrane protein</topology>
    </subcellularLocation>
</comment>
<evidence type="ECO:0000256" key="2">
    <source>
        <dbReference type="ARBA" id="ARBA00022448"/>
    </source>
</evidence>